<organism evidence="2 3">
    <name type="scientific">Streptomyces sulfonofaciens</name>
    <dbReference type="NCBI Taxonomy" id="68272"/>
    <lineage>
        <taxon>Bacteria</taxon>
        <taxon>Bacillati</taxon>
        <taxon>Actinomycetota</taxon>
        <taxon>Actinomycetes</taxon>
        <taxon>Kitasatosporales</taxon>
        <taxon>Streptomycetaceae</taxon>
        <taxon>Streptomyces</taxon>
    </lineage>
</organism>
<name>A0A919KW04_9ACTN</name>
<accession>A0A919KW04</accession>
<keyword evidence="3" id="KW-1185">Reference proteome</keyword>
<reference evidence="2" key="1">
    <citation type="journal article" date="2014" name="Int. J. Syst. Evol. Microbiol.">
        <title>Complete genome sequence of Corynebacterium casei LMG S-19264T (=DSM 44701T), isolated from a smear-ripened cheese.</title>
        <authorList>
            <consortium name="US DOE Joint Genome Institute (JGI-PGF)"/>
            <person name="Walter F."/>
            <person name="Albersmeier A."/>
            <person name="Kalinowski J."/>
            <person name="Ruckert C."/>
        </authorList>
    </citation>
    <scope>NUCLEOTIDE SEQUENCE</scope>
    <source>
        <strain evidence="2">JCM 5069</strain>
    </source>
</reference>
<feature type="region of interest" description="Disordered" evidence="1">
    <location>
        <begin position="1"/>
        <end position="68"/>
    </location>
</feature>
<comment type="caution">
    <text evidence="2">The sequence shown here is derived from an EMBL/GenBank/DDBJ whole genome shotgun (WGS) entry which is preliminary data.</text>
</comment>
<dbReference type="AlphaFoldDB" id="A0A919KW04"/>
<evidence type="ECO:0000256" key="1">
    <source>
        <dbReference type="SAM" id="MobiDB-lite"/>
    </source>
</evidence>
<dbReference type="EMBL" id="BNCD01000003">
    <property type="protein sequence ID" value="GHH73871.1"/>
    <property type="molecule type" value="Genomic_DNA"/>
</dbReference>
<dbReference type="Proteomes" id="UP000603708">
    <property type="component" value="Unassembled WGS sequence"/>
</dbReference>
<proteinExistence type="predicted"/>
<gene>
    <name evidence="2" type="ORF">GCM10018793_13560</name>
</gene>
<feature type="compositionally biased region" description="Polar residues" evidence="1">
    <location>
        <begin position="1"/>
        <end position="21"/>
    </location>
</feature>
<protein>
    <submittedName>
        <fullName evidence="2">Uncharacterized protein</fullName>
    </submittedName>
</protein>
<evidence type="ECO:0000313" key="3">
    <source>
        <dbReference type="Proteomes" id="UP000603708"/>
    </source>
</evidence>
<reference evidence="2" key="2">
    <citation type="submission" date="2020-09" db="EMBL/GenBank/DDBJ databases">
        <authorList>
            <person name="Sun Q."/>
            <person name="Ohkuma M."/>
        </authorList>
    </citation>
    <scope>NUCLEOTIDE SEQUENCE</scope>
    <source>
        <strain evidence="2">JCM 5069</strain>
    </source>
</reference>
<sequence>MSEAASSGSADVRNASPNRDSTAAAHNLPNPPRHVGATVLADASAAVTASPSGKVHGPVPVSHHWNEP</sequence>
<evidence type="ECO:0000313" key="2">
    <source>
        <dbReference type="EMBL" id="GHH73871.1"/>
    </source>
</evidence>